<dbReference type="STRING" id="79604.AAY81_04010"/>
<accession>A0A1H8UEZ1</accession>
<feature type="domain" description="Phosphoadenosine phosphosulphate reductase" evidence="1">
    <location>
        <begin position="57"/>
        <end position="104"/>
    </location>
</feature>
<evidence type="ECO:0000313" key="4">
    <source>
        <dbReference type="Proteomes" id="UP000182975"/>
    </source>
</evidence>
<dbReference type="InterPro" id="IPR014729">
    <property type="entry name" value="Rossmann-like_a/b/a_fold"/>
</dbReference>
<dbReference type="InterPro" id="IPR002500">
    <property type="entry name" value="PAPS_reduct_dom"/>
</dbReference>
<dbReference type="Proteomes" id="UP000182975">
    <property type="component" value="Unassembled WGS sequence"/>
</dbReference>
<proteinExistence type="predicted"/>
<keyword evidence="3" id="KW-0808">Transferase</keyword>
<dbReference type="RefSeq" id="WP_082867859.1">
    <property type="nucleotide sequence ID" value="NZ_CP011402.1"/>
</dbReference>
<evidence type="ECO:0000313" key="2">
    <source>
        <dbReference type="EMBL" id="SEO81850.1"/>
    </source>
</evidence>
<organism evidence="3 4">
    <name type="scientific">Denitrobacterium detoxificans</name>
    <dbReference type="NCBI Taxonomy" id="79604"/>
    <lineage>
        <taxon>Bacteria</taxon>
        <taxon>Bacillati</taxon>
        <taxon>Actinomycetota</taxon>
        <taxon>Coriobacteriia</taxon>
        <taxon>Eggerthellales</taxon>
        <taxon>Eggerthellaceae</taxon>
        <taxon>Denitrobacterium</taxon>
    </lineage>
</organism>
<dbReference type="Pfam" id="PF01507">
    <property type="entry name" value="PAPS_reduct"/>
    <property type="match status" value="1"/>
</dbReference>
<keyword evidence="4" id="KW-1185">Reference proteome</keyword>
<dbReference type="AlphaFoldDB" id="A0A1H8UEZ1"/>
<reference evidence="4" key="1">
    <citation type="submission" date="2016-10" db="EMBL/GenBank/DDBJ databases">
        <authorList>
            <person name="Varghese N."/>
        </authorList>
    </citation>
    <scope>NUCLEOTIDE SEQUENCE [LARGE SCALE GENOMIC DNA]</scope>
    <source>
        <strain evidence="4">DSM 21843</strain>
    </source>
</reference>
<dbReference type="Gene3D" id="3.40.50.620">
    <property type="entry name" value="HUPs"/>
    <property type="match status" value="1"/>
</dbReference>
<evidence type="ECO:0000259" key="1">
    <source>
        <dbReference type="Pfam" id="PF01507"/>
    </source>
</evidence>
<dbReference type="EMBL" id="FOEC01000007">
    <property type="protein sequence ID" value="SEO81850.1"/>
    <property type="molecule type" value="Genomic_DNA"/>
</dbReference>
<dbReference type="PANTHER" id="PTHR43196:SF2">
    <property type="entry name" value="PHOSPHOADENOSINE PHOSPHOSULFATE REDUCTASE"/>
    <property type="match status" value="1"/>
</dbReference>
<dbReference type="PANTHER" id="PTHR43196">
    <property type="entry name" value="SULFATE ADENYLYLTRANSFERASE SUBUNIT 2"/>
    <property type="match status" value="1"/>
</dbReference>
<reference evidence="3" key="2">
    <citation type="submission" date="2016-10" db="EMBL/GenBank/DDBJ databases">
        <authorList>
            <person name="de Groot N.N."/>
        </authorList>
    </citation>
    <scope>NUCLEOTIDE SEQUENCE [LARGE SCALE GENOMIC DNA]</scope>
    <source>
        <strain evidence="3">DSM 21843</strain>
    </source>
</reference>
<name>A0A1H8UEZ1_9ACTN</name>
<dbReference type="EMBL" id="FOEC01000019">
    <property type="protein sequence ID" value="SEP01779.1"/>
    <property type="molecule type" value="Genomic_DNA"/>
</dbReference>
<protein>
    <submittedName>
        <fullName evidence="3">3'-phosphoadenosine 5'-phosphosulfate sulfotransferase (PAPS reductase)/FAD synthetase</fullName>
    </submittedName>
</protein>
<evidence type="ECO:0000313" key="3">
    <source>
        <dbReference type="EMBL" id="SEP01779.1"/>
    </source>
</evidence>
<dbReference type="OrthoDB" id="9774475at2"/>
<dbReference type="GO" id="GO:0016740">
    <property type="term" value="F:transferase activity"/>
    <property type="evidence" value="ECO:0007669"/>
    <property type="project" value="UniProtKB-KW"/>
</dbReference>
<sequence length="340" mass="39159">MGYWESNEGGAGMSHTETIPKIPFEIMRQRQALPLDAKIAFTEMRIRQWYSHWGGDVYVSFSGGKDSTVLLDIVKRLYPDVPAVFCDTGMEYPEVRKLALDKADVVLRPDLTFKQVLKKHGYPIPGKEQALYIRQARHSTEHMREVRMSGGRYSISKKWIPLVSAPFEVSEKCCDVMKKKPFARFEKETGRKRMTAMMAYESSRRERRYMQYGCNSFNEGNPSSMPMGIWLEQDVLRYIVENSLEYAGCYGEIVEGKDGNLHCTREDRTGCMFCMFGIAFDSTPNRFQRMQRDYPKQWAYCIETLGIGKVLEYCGIPYEYTPTIFDLGSDLSARNGVLHG</sequence>
<dbReference type="SUPFAM" id="SSF52402">
    <property type="entry name" value="Adenine nucleotide alpha hydrolases-like"/>
    <property type="match status" value="1"/>
</dbReference>
<gene>
    <name evidence="2" type="ORF">SAMN02910314_01309</name>
    <name evidence="3" type="ORF">SAMN02910314_01933</name>
</gene>
<dbReference type="InterPro" id="IPR050128">
    <property type="entry name" value="Sulfate_adenylyltrnsfr_sub2"/>
</dbReference>